<comment type="caution">
    <text evidence="2">The sequence shown here is derived from an EMBL/GenBank/DDBJ whole genome shotgun (WGS) entry which is preliminary data.</text>
</comment>
<name>U1R5R1_9ACTO</name>
<gene>
    <name evidence="2" type="ORF">HMPREF1549_03354</name>
</gene>
<dbReference type="AlphaFoldDB" id="U1R5R1"/>
<organism evidence="2 3">
    <name type="scientific">Actinomyces johnsonii F0510</name>
    <dbReference type="NCBI Taxonomy" id="1227262"/>
    <lineage>
        <taxon>Bacteria</taxon>
        <taxon>Bacillati</taxon>
        <taxon>Actinomycetota</taxon>
        <taxon>Actinomycetes</taxon>
        <taxon>Actinomycetales</taxon>
        <taxon>Actinomycetaceae</taxon>
        <taxon>Actinomyces</taxon>
    </lineage>
</organism>
<sequence length="67" mass="7244">MIRPACVLFVLHMVILLERVGKAMCDSLSAGSAPLPVSTSPDTRSGSWRPSPACSWWCSRTTIGSHE</sequence>
<evidence type="ECO:0000313" key="2">
    <source>
        <dbReference type="EMBL" id="ERH15073.1"/>
    </source>
</evidence>
<evidence type="ECO:0000313" key="3">
    <source>
        <dbReference type="Proteomes" id="UP000016498"/>
    </source>
</evidence>
<proteinExistence type="predicted"/>
<dbReference type="HOGENOM" id="CLU_2802723_0_0_11"/>
<dbReference type="EMBL" id="AWSD01000414">
    <property type="protein sequence ID" value="ERH15073.1"/>
    <property type="molecule type" value="Genomic_DNA"/>
</dbReference>
<protein>
    <submittedName>
        <fullName evidence="2">Uncharacterized protein</fullName>
    </submittedName>
</protein>
<accession>U1R5R1</accession>
<reference evidence="2 3" key="1">
    <citation type="submission" date="2013-06" db="EMBL/GenBank/DDBJ databases">
        <authorList>
            <person name="Weinstock G."/>
            <person name="Sodergren E."/>
            <person name="Lobos E.A."/>
            <person name="Fulton L."/>
            <person name="Fulton R."/>
            <person name="Courtney L."/>
            <person name="Fronick C."/>
            <person name="O'Laughlin M."/>
            <person name="Godfrey J."/>
            <person name="Wilson R.M."/>
            <person name="Miner T."/>
            <person name="Farmer C."/>
            <person name="Delehaunty K."/>
            <person name="Cordes M."/>
            <person name="Minx P."/>
            <person name="Tomlinson C."/>
            <person name="Chen J."/>
            <person name="Wollam A."/>
            <person name="Pepin K.H."/>
            <person name="Bhonagiri V."/>
            <person name="Zhang X."/>
            <person name="Warren W."/>
            <person name="Mitreva M."/>
            <person name="Mardis E.R."/>
            <person name="Wilson R.K."/>
        </authorList>
    </citation>
    <scope>NUCLEOTIDE SEQUENCE [LARGE SCALE GENOMIC DNA]</scope>
    <source>
        <strain evidence="2 3">F0510</strain>
    </source>
</reference>
<dbReference type="Proteomes" id="UP000016498">
    <property type="component" value="Unassembled WGS sequence"/>
</dbReference>
<feature type="region of interest" description="Disordered" evidence="1">
    <location>
        <begin position="31"/>
        <end position="52"/>
    </location>
</feature>
<evidence type="ECO:0000256" key="1">
    <source>
        <dbReference type="SAM" id="MobiDB-lite"/>
    </source>
</evidence>
<feature type="compositionally biased region" description="Polar residues" evidence="1">
    <location>
        <begin position="37"/>
        <end position="48"/>
    </location>
</feature>